<feature type="region of interest" description="Disordered" evidence="1">
    <location>
        <begin position="92"/>
        <end position="118"/>
    </location>
</feature>
<keyword evidence="3" id="KW-1185">Reference proteome</keyword>
<dbReference type="HOGENOM" id="CLU_2072597_0_0_1"/>
<evidence type="ECO:0000256" key="1">
    <source>
        <dbReference type="SAM" id="MobiDB-lite"/>
    </source>
</evidence>
<reference evidence="2 3" key="1">
    <citation type="journal article" date="2008" name="PLoS Genet.">
        <title>Genomic islands in the pathogenic filamentous fungus Aspergillus fumigatus.</title>
        <authorList>
            <person name="Fedorova N.D."/>
            <person name="Khaldi N."/>
            <person name="Joardar V.S."/>
            <person name="Maiti R."/>
            <person name="Amedeo P."/>
            <person name="Anderson M.J."/>
            <person name="Crabtree J."/>
            <person name="Silva J.C."/>
            <person name="Badger J.H."/>
            <person name="Albarraq A."/>
            <person name="Angiuoli S."/>
            <person name="Bussey H."/>
            <person name="Bowyer P."/>
            <person name="Cotty P.J."/>
            <person name="Dyer P.S."/>
            <person name="Egan A."/>
            <person name="Galens K."/>
            <person name="Fraser-Liggett C.M."/>
            <person name="Haas B.J."/>
            <person name="Inman J.M."/>
            <person name="Kent R."/>
            <person name="Lemieux S."/>
            <person name="Malavazi I."/>
            <person name="Orvis J."/>
            <person name="Roemer T."/>
            <person name="Ronning C.M."/>
            <person name="Sundaram J.P."/>
            <person name="Sutton G."/>
            <person name="Turner G."/>
            <person name="Venter J.C."/>
            <person name="White O.R."/>
            <person name="Whitty B.R."/>
            <person name="Youngman P."/>
            <person name="Wolfe K.H."/>
            <person name="Goldman G.H."/>
            <person name="Wortman J.R."/>
            <person name="Jiang B."/>
            <person name="Denning D.W."/>
            <person name="Nierman W.C."/>
        </authorList>
    </citation>
    <scope>NUCLEOTIDE SEQUENCE [LARGE SCALE GENOMIC DNA]</scope>
    <source>
        <strain evidence="3">ATCC 1007 / CBS 513.65 / DSM 816 / NCTC 3887 / NRRL 1</strain>
    </source>
</reference>
<accession>A1CJJ8</accession>
<protein>
    <submittedName>
        <fullName evidence="2">Uncharacterized protein</fullName>
    </submittedName>
</protein>
<sequence>MDRPDDVVIQRPTWRWLNVRLANEEIYKVYPEVLDTRINSRRVAHQTPTVSGMIFHPKQPAIKVISSSEMDRGGYLQNPCFGSRCELARERKESSLESQGAAKSLRVCPAASANDDDE</sequence>
<dbReference type="AlphaFoldDB" id="A1CJJ8"/>
<organism evidence="2 3">
    <name type="scientific">Aspergillus clavatus (strain ATCC 1007 / CBS 513.65 / DSM 816 / NCTC 3887 / NRRL 1 / QM 1276 / 107)</name>
    <dbReference type="NCBI Taxonomy" id="344612"/>
    <lineage>
        <taxon>Eukaryota</taxon>
        <taxon>Fungi</taxon>
        <taxon>Dikarya</taxon>
        <taxon>Ascomycota</taxon>
        <taxon>Pezizomycotina</taxon>
        <taxon>Eurotiomycetes</taxon>
        <taxon>Eurotiomycetidae</taxon>
        <taxon>Eurotiales</taxon>
        <taxon>Aspergillaceae</taxon>
        <taxon>Aspergillus</taxon>
        <taxon>Aspergillus subgen. Fumigati</taxon>
    </lineage>
</organism>
<dbReference type="VEuPathDB" id="FungiDB:ACLA_035250"/>
<dbReference type="Proteomes" id="UP000006701">
    <property type="component" value="Unassembled WGS sequence"/>
</dbReference>
<dbReference type="GeneID" id="4703027"/>
<evidence type="ECO:0000313" key="3">
    <source>
        <dbReference type="Proteomes" id="UP000006701"/>
    </source>
</evidence>
<proteinExistence type="predicted"/>
<evidence type="ECO:0000313" key="2">
    <source>
        <dbReference type="EMBL" id="EAW09322.1"/>
    </source>
</evidence>
<gene>
    <name evidence="2" type="ORF">ACLA_035250</name>
</gene>
<dbReference type="RefSeq" id="XP_001270748.1">
    <property type="nucleotide sequence ID" value="XM_001270747.1"/>
</dbReference>
<name>A1CJJ8_ASPCL</name>
<dbReference type="EMBL" id="DS027056">
    <property type="protein sequence ID" value="EAW09322.1"/>
    <property type="molecule type" value="Genomic_DNA"/>
</dbReference>
<dbReference type="KEGG" id="act:ACLA_035250"/>